<dbReference type="GO" id="GO:0000213">
    <property type="term" value="F:tRNA-intron lyase activity"/>
    <property type="evidence" value="ECO:0007669"/>
    <property type="project" value="UniProtKB-UniRule"/>
</dbReference>
<dbReference type="Pfam" id="PF01974">
    <property type="entry name" value="tRNA_int_endo"/>
    <property type="match status" value="1"/>
</dbReference>
<evidence type="ECO:0000259" key="6">
    <source>
        <dbReference type="Pfam" id="PF01974"/>
    </source>
</evidence>
<dbReference type="Gene3D" id="3.40.1350.10">
    <property type="match status" value="1"/>
</dbReference>
<dbReference type="EC" id="4.6.1.16" evidence="4"/>
<evidence type="ECO:0000313" key="7">
    <source>
        <dbReference type="EMBL" id="CAG6497330.1"/>
    </source>
</evidence>
<sequence length="319" mass="35948">MNHALRPVPKPKKFTPPVLANVDPLPTGPVAIGLFTGLSVEVCDPAAMAHLSLDGGFGQGTSSRSFPKVVARTGRNVGRVRRNPSGVVHRRQVERRREWAGKFGSDEGSGRTVWVMEEDEEKLVEVGAVSVEELKRNALKVEEDPFLIRENLSLSLEEAMFLVRELNVLKVQSFDGSVLTEKNLVKKFAAIKKDFIPSYVAFMYLKSRNWIIRSGLKFGGDFLLYQKGPQFFHASYIVLIQTYQSGKILTTCGRNLENYDFQCFNRIAETTAKDLLILEVHYPQGLDPADPHECLRRLNEFRVGEVFPKHHNYVATRTG</sequence>
<dbReference type="PANTHER" id="PTHR21227:SF0">
    <property type="entry name" value="TRNA-SPLICING ENDONUCLEASE SUBUNIT SEN2"/>
    <property type="match status" value="1"/>
</dbReference>
<reference evidence="7" key="1">
    <citation type="submission" date="2021-05" db="EMBL/GenBank/DDBJ databases">
        <authorList>
            <person name="Alioto T."/>
            <person name="Alioto T."/>
            <person name="Gomez Garrido J."/>
        </authorList>
    </citation>
    <scope>NUCLEOTIDE SEQUENCE</scope>
</reference>
<accession>A0A8D8CN42</accession>
<evidence type="ECO:0000256" key="4">
    <source>
        <dbReference type="PIRNR" id="PIRNR011789"/>
    </source>
</evidence>
<dbReference type="InterPro" id="IPR006676">
    <property type="entry name" value="tRNA_splic"/>
</dbReference>
<dbReference type="GO" id="GO:0005737">
    <property type="term" value="C:cytoplasm"/>
    <property type="evidence" value="ECO:0007669"/>
    <property type="project" value="TreeGrafter"/>
</dbReference>
<feature type="active site" evidence="5">
    <location>
        <position position="273"/>
    </location>
</feature>
<evidence type="ECO:0000256" key="2">
    <source>
        <dbReference type="ARBA" id="ARBA00022694"/>
    </source>
</evidence>
<comment type="function">
    <text evidence="4">Constitutes one of the two catalytic subunit of the tRNA-splicing endonuclease complex, a complex responsible for identification and cleavage of the splice sites in pre-tRNA. It cleaves pre-tRNA at the 5'- and 3'-splice sites to release the intron. The products are an intron and two tRNA half-molecules bearing 2',3'-cyclic phosphate and 5'-OH termini. There are no conserved sequences at the splice sites, but the intron is invariably located at the same site in the gene, placing the splice sites an invariant distance from the constant structural features of the tRNA body.</text>
</comment>
<feature type="domain" description="tRNA intron endonuclease catalytic" evidence="6">
    <location>
        <begin position="195"/>
        <end position="241"/>
    </location>
</feature>
<feature type="active site" evidence="5">
    <location>
        <position position="233"/>
    </location>
</feature>
<keyword evidence="7" id="KW-0540">Nuclease</keyword>
<dbReference type="InterPro" id="IPR036167">
    <property type="entry name" value="tRNA_intron_Endo_cat-like_sf"/>
</dbReference>
<dbReference type="GO" id="GO:0000214">
    <property type="term" value="C:tRNA-intron endonuclease complex"/>
    <property type="evidence" value="ECO:0007669"/>
    <property type="project" value="UniProtKB-UniRule"/>
</dbReference>
<feature type="active site" evidence="5">
    <location>
        <position position="225"/>
    </location>
</feature>
<comment type="similarity">
    <text evidence="1 4">Belongs to the tRNA-intron endonuclease family.</text>
</comment>
<dbReference type="AlphaFoldDB" id="A0A8D8CN42"/>
<proteinExistence type="inferred from homology"/>
<organism evidence="7">
    <name type="scientific">Culex pipiens</name>
    <name type="common">House mosquito</name>
    <dbReference type="NCBI Taxonomy" id="7175"/>
    <lineage>
        <taxon>Eukaryota</taxon>
        <taxon>Metazoa</taxon>
        <taxon>Ecdysozoa</taxon>
        <taxon>Arthropoda</taxon>
        <taxon>Hexapoda</taxon>
        <taxon>Insecta</taxon>
        <taxon>Pterygota</taxon>
        <taxon>Neoptera</taxon>
        <taxon>Endopterygota</taxon>
        <taxon>Diptera</taxon>
        <taxon>Nematocera</taxon>
        <taxon>Culicoidea</taxon>
        <taxon>Culicidae</taxon>
        <taxon>Culicinae</taxon>
        <taxon>Culicini</taxon>
        <taxon>Culex</taxon>
        <taxon>Culex</taxon>
    </lineage>
</organism>
<evidence type="ECO:0000256" key="5">
    <source>
        <dbReference type="PIRSR" id="PIRSR011789-1"/>
    </source>
</evidence>
<keyword evidence="7" id="KW-0378">Hydrolase</keyword>
<name>A0A8D8CN42_CULPI</name>
<dbReference type="InterPro" id="IPR011856">
    <property type="entry name" value="tRNA_endonuc-like_dom_sf"/>
</dbReference>
<dbReference type="InterPro" id="IPR006677">
    <property type="entry name" value="tRNA_intron_Endonuc_cat-like"/>
</dbReference>
<keyword evidence="2 4" id="KW-0819">tRNA processing</keyword>
<evidence type="ECO:0000256" key="3">
    <source>
        <dbReference type="ARBA" id="ARBA00023239"/>
    </source>
</evidence>
<dbReference type="PIRSF" id="PIRSF011789">
    <property type="entry name" value="tRNA_splic_SEN2"/>
    <property type="match status" value="1"/>
</dbReference>
<dbReference type="SUPFAM" id="SSF53032">
    <property type="entry name" value="tRNA-intron endonuclease catalytic domain-like"/>
    <property type="match status" value="1"/>
</dbReference>
<dbReference type="CDD" id="cd22363">
    <property type="entry name" value="tRNA-intron_lyase_C"/>
    <property type="match status" value="1"/>
</dbReference>
<dbReference type="InterPro" id="IPR016589">
    <property type="entry name" value="tRNA_splic_SEN2"/>
</dbReference>
<dbReference type="GO" id="GO:0003676">
    <property type="term" value="F:nucleic acid binding"/>
    <property type="evidence" value="ECO:0007669"/>
    <property type="project" value="InterPro"/>
</dbReference>
<dbReference type="PANTHER" id="PTHR21227">
    <property type="entry name" value="TRNA-SPLICING ENDONUCLEASE SUBUNIT SEN2"/>
    <property type="match status" value="1"/>
</dbReference>
<keyword evidence="7" id="KW-0255">Endonuclease</keyword>
<evidence type="ECO:0000256" key="1">
    <source>
        <dbReference type="ARBA" id="ARBA00008078"/>
    </source>
</evidence>
<keyword evidence="3 4" id="KW-0456">Lyase</keyword>
<dbReference type="EMBL" id="HBUE01132860">
    <property type="protein sequence ID" value="CAG6497330.1"/>
    <property type="molecule type" value="Transcribed_RNA"/>
</dbReference>
<protein>
    <recommendedName>
        <fullName evidence="4">tRNA-splicing endonuclease subunit Sen2</fullName>
        <ecNumber evidence="4">4.6.1.16</ecNumber>
    </recommendedName>
</protein>
<dbReference type="GO" id="GO:0000379">
    <property type="term" value="P:tRNA-type intron splice site recognition and cleavage"/>
    <property type="evidence" value="ECO:0007669"/>
    <property type="project" value="TreeGrafter"/>
</dbReference>